<dbReference type="InterPro" id="IPR002126">
    <property type="entry name" value="Cadherin-like_dom"/>
</dbReference>
<dbReference type="AlphaFoldDB" id="Q3YJV3"/>
<dbReference type="GO" id="GO:0016020">
    <property type="term" value="C:membrane"/>
    <property type="evidence" value="ECO:0007669"/>
    <property type="project" value="InterPro"/>
</dbReference>
<dbReference type="PROSITE" id="PS50268">
    <property type="entry name" value="CADHERIN_2"/>
    <property type="match status" value="1"/>
</dbReference>
<dbReference type="EMBL" id="DQ113391">
    <property type="protein sequence ID" value="AAZ80782.1"/>
    <property type="molecule type" value="mRNA"/>
</dbReference>
<reference evidence="3" key="1">
    <citation type="journal article" date="2006" name="Int. J. Parasitol.">
        <title>Compatibility in the Biomphalaria glabrata/Echinostoma caproni model: potential involvement of adhesion genes.</title>
        <authorList>
            <person name="Bouchut A."/>
            <person name="Roger E."/>
            <person name="Coustau C."/>
            <person name="Gourbal B."/>
            <person name="Mitta G."/>
        </authorList>
    </citation>
    <scope>NUCLEOTIDE SEQUENCE</scope>
    <source>
        <strain evidence="3">EAF</strain>
    </source>
</reference>
<dbReference type="GO" id="GO:0007156">
    <property type="term" value="P:homophilic cell adhesion via plasma membrane adhesion molecules"/>
    <property type="evidence" value="ECO:0007669"/>
    <property type="project" value="InterPro"/>
</dbReference>
<organism evidence="3">
    <name type="scientific">Biomphalaria glabrata</name>
    <name type="common">Bloodfluke planorb</name>
    <name type="synonym">Freshwater snail</name>
    <dbReference type="NCBI Taxonomy" id="6526"/>
    <lineage>
        <taxon>Eukaryota</taxon>
        <taxon>Metazoa</taxon>
        <taxon>Spiralia</taxon>
        <taxon>Lophotrochozoa</taxon>
        <taxon>Mollusca</taxon>
        <taxon>Gastropoda</taxon>
        <taxon>Heterobranchia</taxon>
        <taxon>Euthyneura</taxon>
        <taxon>Panpulmonata</taxon>
        <taxon>Hygrophila</taxon>
        <taxon>Lymnaeoidea</taxon>
        <taxon>Planorbidae</taxon>
        <taxon>Biomphalaria</taxon>
    </lineage>
</organism>
<feature type="non-terminal residue" evidence="3">
    <location>
        <position position="1"/>
    </location>
</feature>
<dbReference type="SUPFAM" id="SSF49313">
    <property type="entry name" value="Cadherin-like"/>
    <property type="match status" value="1"/>
</dbReference>
<dbReference type="Pfam" id="PF00028">
    <property type="entry name" value="Cadherin"/>
    <property type="match status" value="1"/>
</dbReference>
<sequence>VIEPNTGRIYLRRPLTESTNNAYTLVVRATDSGNPQKSNDTDVIVTIKRAERPVFIINQETISIPETQAIGSSIYNFV</sequence>
<protein>
    <submittedName>
        <fullName evidence="3">Cadherin-like 1</fullName>
    </submittedName>
</protein>
<dbReference type="Gene3D" id="2.60.40.60">
    <property type="entry name" value="Cadherins"/>
    <property type="match status" value="1"/>
</dbReference>
<keyword evidence="1" id="KW-0106">Calcium</keyword>
<evidence type="ECO:0000256" key="1">
    <source>
        <dbReference type="PROSITE-ProRule" id="PRU00043"/>
    </source>
</evidence>
<dbReference type="CDD" id="cd11304">
    <property type="entry name" value="Cadherin_repeat"/>
    <property type="match status" value="1"/>
</dbReference>
<accession>Q3YJV3</accession>
<proteinExistence type="evidence at transcript level"/>
<evidence type="ECO:0000259" key="2">
    <source>
        <dbReference type="PROSITE" id="PS50268"/>
    </source>
</evidence>
<dbReference type="GO" id="GO:0005509">
    <property type="term" value="F:calcium ion binding"/>
    <property type="evidence" value="ECO:0007669"/>
    <property type="project" value="UniProtKB-UniRule"/>
</dbReference>
<dbReference type="InterPro" id="IPR015919">
    <property type="entry name" value="Cadherin-like_sf"/>
</dbReference>
<evidence type="ECO:0000313" key="3">
    <source>
        <dbReference type="EMBL" id="AAZ80782.1"/>
    </source>
</evidence>
<feature type="non-terminal residue" evidence="3">
    <location>
        <position position="78"/>
    </location>
</feature>
<name>Q3YJV3_BIOGL</name>
<feature type="domain" description="Cadherin" evidence="2">
    <location>
        <begin position="2"/>
        <end position="55"/>
    </location>
</feature>